<evidence type="ECO:0000256" key="3">
    <source>
        <dbReference type="ARBA" id="ARBA00023015"/>
    </source>
</evidence>
<dbReference type="SMART" id="SM00066">
    <property type="entry name" value="GAL4"/>
    <property type="match status" value="1"/>
</dbReference>
<evidence type="ECO:0000256" key="5">
    <source>
        <dbReference type="ARBA" id="ARBA00023163"/>
    </source>
</evidence>
<name>A0A1Q5Q6Q3_TALAT</name>
<dbReference type="OrthoDB" id="39175at2759"/>
<dbReference type="SMART" id="SM00906">
    <property type="entry name" value="Fungal_trans"/>
    <property type="match status" value="1"/>
</dbReference>
<keyword evidence="6" id="KW-0539">Nucleus</keyword>
<dbReference type="InterPro" id="IPR001138">
    <property type="entry name" value="Zn2Cys6_DnaBD"/>
</dbReference>
<dbReference type="RefSeq" id="XP_020115643.1">
    <property type="nucleotide sequence ID" value="XM_020264195.1"/>
</dbReference>
<dbReference type="GO" id="GO:0000981">
    <property type="term" value="F:DNA-binding transcription factor activity, RNA polymerase II-specific"/>
    <property type="evidence" value="ECO:0007669"/>
    <property type="project" value="InterPro"/>
</dbReference>
<dbReference type="PANTHER" id="PTHR47171:SF4">
    <property type="entry name" value="ACETAMIDASE REGULATORY PROTEIN"/>
    <property type="match status" value="1"/>
</dbReference>
<keyword evidence="2" id="KW-0862">Zinc</keyword>
<evidence type="ECO:0000313" key="9">
    <source>
        <dbReference type="EMBL" id="OKL55522.1"/>
    </source>
</evidence>
<gene>
    <name evidence="9" type="ORF">UA08_09211</name>
</gene>
<accession>A0A1Q5Q6Q3</accession>
<keyword evidence="4" id="KW-0238">DNA-binding</keyword>
<dbReference type="SUPFAM" id="SSF57701">
    <property type="entry name" value="Zn2/Cys6 DNA-binding domain"/>
    <property type="match status" value="1"/>
</dbReference>
<keyword evidence="1" id="KW-0479">Metal-binding</keyword>
<evidence type="ECO:0000313" key="10">
    <source>
        <dbReference type="Proteomes" id="UP000214365"/>
    </source>
</evidence>
<keyword evidence="10" id="KW-1185">Reference proteome</keyword>
<dbReference type="InterPro" id="IPR007219">
    <property type="entry name" value="XnlR_reg_dom"/>
</dbReference>
<comment type="caution">
    <text evidence="9">The sequence shown here is derived from an EMBL/GenBank/DDBJ whole genome shotgun (WGS) entry which is preliminary data.</text>
</comment>
<dbReference type="Proteomes" id="UP000214365">
    <property type="component" value="Unassembled WGS sequence"/>
</dbReference>
<dbReference type="InterPro" id="IPR052073">
    <property type="entry name" value="Amide_Lactam_Regulators"/>
</dbReference>
<dbReference type="CDD" id="cd12148">
    <property type="entry name" value="fungal_TF_MHR"/>
    <property type="match status" value="1"/>
</dbReference>
<dbReference type="Gene3D" id="4.10.240.10">
    <property type="entry name" value="Zn(2)-C6 fungal-type DNA-binding domain"/>
    <property type="match status" value="1"/>
</dbReference>
<evidence type="ECO:0000256" key="7">
    <source>
        <dbReference type="SAM" id="MobiDB-lite"/>
    </source>
</evidence>
<dbReference type="GO" id="GO:0008270">
    <property type="term" value="F:zinc ion binding"/>
    <property type="evidence" value="ECO:0007669"/>
    <property type="project" value="InterPro"/>
</dbReference>
<dbReference type="CDD" id="cd00067">
    <property type="entry name" value="GAL4"/>
    <property type="match status" value="1"/>
</dbReference>
<dbReference type="EMBL" id="LFMY01000020">
    <property type="protein sequence ID" value="OKL55522.1"/>
    <property type="molecule type" value="Genomic_DNA"/>
</dbReference>
<dbReference type="PROSITE" id="PS00463">
    <property type="entry name" value="ZN2_CY6_FUNGAL_1"/>
    <property type="match status" value="1"/>
</dbReference>
<dbReference type="GO" id="GO:0006351">
    <property type="term" value="P:DNA-templated transcription"/>
    <property type="evidence" value="ECO:0007669"/>
    <property type="project" value="InterPro"/>
</dbReference>
<evidence type="ECO:0000256" key="6">
    <source>
        <dbReference type="ARBA" id="ARBA00023242"/>
    </source>
</evidence>
<evidence type="ECO:0000259" key="8">
    <source>
        <dbReference type="PROSITE" id="PS50048"/>
    </source>
</evidence>
<feature type="domain" description="Zn(2)-C6 fungal-type" evidence="8">
    <location>
        <begin position="17"/>
        <end position="49"/>
    </location>
</feature>
<proteinExistence type="predicted"/>
<protein>
    <recommendedName>
        <fullName evidence="8">Zn(2)-C6 fungal-type domain-containing protein</fullName>
    </recommendedName>
</protein>
<sequence length="687" mass="77682">MESTANPRRSLRPIKRACVDCHARKVRCDGAVNGFPCSNCRSVNIECAIVARRKRVRGPARSRQAAANRSAEGVRSLDVGQTLEIAPTSPVNQDSEGNDAPQSGADGEDELAKQHLVNFFGQNLQETPIRTRLAYVGSELANLNYLVRQRSANHNVYHYPCSNTYIPRVQKISQGLTTPSLIPKDAFIIPPKHISDVLVAAYFEDVHPSFPIVDKDRFLTLYDEPRSVPSLLLLQAICLVGSHVTAAFKNNQDFKVSFFRRAKALFDGRYEEDRMEMVQAALLLTWFSDGGDDICANAWWWIGVASRTAIGLGMHREVGPSKMPDADKKTWKRMWWCLVQFDCLVSLCYGRPQNINLDDCDVPALTPEDFDASEGTREANFVIYHSELCALVSRLVQSHFSLRAIKTEDSRRERLDAVDASLAQWLANLPLEFRQDAALRPSKERNPWPLLLHLTFNTVLVLFHRSPVASRAGSDTGTDGTADEEICYEATSNIVRIFERLDQQSSLRLCCFWTPSPLFTALLHLRGQLRYKNPILAMRANEKYQSGMQSLRKLSQYWLFASSVWRLFESISTKDILSDATIVQAPQGTIPLEEISPNSYAGTEMNVAEQAQPRESEWAQVLTSEEPLHGRYTAMDQYRWQDHLSEWHSLYWSDPLASMRLQEDFGEYLLEEGSTPEEPSALATERI</sequence>
<dbReference type="Pfam" id="PF04082">
    <property type="entry name" value="Fungal_trans"/>
    <property type="match status" value="1"/>
</dbReference>
<evidence type="ECO:0000256" key="2">
    <source>
        <dbReference type="ARBA" id="ARBA00022833"/>
    </source>
</evidence>
<dbReference type="PROSITE" id="PS50048">
    <property type="entry name" value="ZN2_CY6_FUNGAL_2"/>
    <property type="match status" value="1"/>
</dbReference>
<dbReference type="GO" id="GO:0003677">
    <property type="term" value="F:DNA binding"/>
    <property type="evidence" value="ECO:0007669"/>
    <property type="project" value="UniProtKB-KW"/>
</dbReference>
<keyword evidence="3" id="KW-0805">Transcription regulation</keyword>
<dbReference type="AlphaFoldDB" id="A0A1Q5Q6Q3"/>
<reference evidence="9 10" key="1">
    <citation type="submission" date="2015-06" db="EMBL/GenBank/DDBJ databases">
        <title>Talaromyces atroroseus IBT 11181 draft genome.</title>
        <authorList>
            <person name="Rasmussen K.B."/>
            <person name="Rasmussen S."/>
            <person name="Petersen B."/>
            <person name="Sicheritz-Ponten T."/>
            <person name="Mortensen U.H."/>
            <person name="Thrane U."/>
        </authorList>
    </citation>
    <scope>NUCLEOTIDE SEQUENCE [LARGE SCALE GENOMIC DNA]</scope>
    <source>
        <strain evidence="9 10">IBT 11181</strain>
    </source>
</reference>
<dbReference type="STRING" id="1441469.A0A1Q5Q6Q3"/>
<keyword evidence="5" id="KW-0804">Transcription</keyword>
<dbReference type="InterPro" id="IPR036864">
    <property type="entry name" value="Zn2-C6_fun-type_DNA-bd_sf"/>
</dbReference>
<dbReference type="PANTHER" id="PTHR47171">
    <property type="entry name" value="FARA-RELATED"/>
    <property type="match status" value="1"/>
</dbReference>
<evidence type="ECO:0000256" key="1">
    <source>
        <dbReference type="ARBA" id="ARBA00022723"/>
    </source>
</evidence>
<feature type="region of interest" description="Disordered" evidence="7">
    <location>
        <begin position="58"/>
        <end position="107"/>
    </location>
</feature>
<dbReference type="GeneID" id="31008967"/>
<dbReference type="Pfam" id="PF00172">
    <property type="entry name" value="Zn_clus"/>
    <property type="match status" value="1"/>
</dbReference>
<feature type="compositionally biased region" description="Low complexity" evidence="7">
    <location>
        <begin position="61"/>
        <end position="71"/>
    </location>
</feature>
<organism evidence="9 10">
    <name type="scientific">Talaromyces atroroseus</name>
    <dbReference type="NCBI Taxonomy" id="1441469"/>
    <lineage>
        <taxon>Eukaryota</taxon>
        <taxon>Fungi</taxon>
        <taxon>Dikarya</taxon>
        <taxon>Ascomycota</taxon>
        <taxon>Pezizomycotina</taxon>
        <taxon>Eurotiomycetes</taxon>
        <taxon>Eurotiomycetidae</taxon>
        <taxon>Eurotiales</taxon>
        <taxon>Trichocomaceae</taxon>
        <taxon>Talaromyces</taxon>
        <taxon>Talaromyces sect. Trachyspermi</taxon>
    </lineage>
</organism>
<evidence type="ECO:0000256" key="4">
    <source>
        <dbReference type="ARBA" id="ARBA00023125"/>
    </source>
</evidence>